<sequence>MRASVQALSAREIVDYICTEVINLPLSEEEEADIETRNFLPSHSARSTCAALARSGKIFTDSALNALWRRQNSFGPFLALFPADLFLRRKPSGLNNEHKSGDCIWEILRPLIPSDFERAAIYALRVREFAWESNAWTAVSKAFPFLTMSSQGSFLFPHLRLFELTSKYPISDPGAIRSFLPPTLQHIQLHCPATIATISICALLPDSCPNLKHLYISFLRGTTLPGPCISLSLCRLRDLVYVSLYQPTMEAILNLGQLPRLEILKLISLPRMLHPRPPGSESMFRVLRRLHLSQLDIGQGTAFLTLCCDSPLSSSTFFLELKTTPTFAATDAFYDALTTACDHGSVRRLELHFTCHVSPESPPFTMTQGSLTKLACFSALTELHISGQLSFDIDDLDFAKLIAAWPLMESLSMAPCGVDVRPRLTLQSFQKVAQNCPRLRILHVAVDATQIPPNRPVRVTSHSLVDLYIDSSNISNPSAVARFLSGLFPNLVRIWTDVDIELRADDDEPWGAETMQRHDRWRQVEALLPEFRQARREEYAWPASCA</sequence>
<comment type="caution">
    <text evidence="1">The sequence shown here is derived from an EMBL/GenBank/DDBJ whole genome shotgun (WGS) entry which is preliminary data.</text>
</comment>
<reference evidence="1 2" key="1">
    <citation type="journal article" date="2024" name="J Genomics">
        <title>Draft genome sequencing and assembly of Favolaschia claudopus CIRM-BRFM 2984 isolated from oak limbs.</title>
        <authorList>
            <person name="Navarro D."/>
            <person name="Drula E."/>
            <person name="Chaduli D."/>
            <person name="Cazenave R."/>
            <person name="Ahrendt S."/>
            <person name="Wang J."/>
            <person name="Lipzen A."/>
            <person name="Daum C."/>
            <person name="Barry K."/>
            <person name="Grigoriev I.V."/>
            <person name="Favel A."/>
            <person name="Rosso M.N."/>
            <person name="Martin F."/>
        </authorList>
    </citation>
    <scope>NUCLEOTIDE SEQUENCE [LARGE SCALE GENOMIC DNA]</scope>
    <source>
        <strain evidence="1 2">CIRM-BRFM 2984</strain>
    </source>
</reference>
<dbReference type="SUPFAM" id="SSF52047">
    <property type="entry name" value="RNI-like"/>
    <property type="match status" value="1"/>
</dbReference>
<dbReference type="Proteomes" id="UP001362999">
    <property type="component" value="Unassembled WGS sequence"/>
</dbReference>
<keyword evidence="2" id="KW-1185">Reference proteome</keyword>
<dbReference type="InterPro" id="IPR032675">
    <property type="entry name" value="LRR_dom_sf"/>
</dbReference>
<dbReference type="EMBL" id="JAWWNJ010000002">
    <property type="protein sequence ID" value="KAK7062461.1"/>
    <property type="molecule type" value="Genomic_DNA"/>
</dbReference>
<name>A0AAW0ECB6_9AGAR</name>
<gene>
    <name evidence="1" type="ORF">R3P38DRAFT_2597541</name>
</gene>
<evidence type="ECO:0000313" key="2">
    <source>
        <dbReference type="Proteomes" id="UP001362999"/>
    </source>
</evidence>
<evidence type="ECO:0000313" key="1">
    <source>
        <dbReference type="EMBL" id="KAK7062461.1"/>
    </source>
</evidence>
<evidence type="ECO:0008006" key="3">
    <source>
        <dbReference type="Google" id="ProtNLM"/>
    </source>
</evidence>
<protein>
    <recommendedName>
        <fullName evidence="3">F-box protein</fullName>
    </recommendedName>
</protein>
<dbReference type="Gene3D" id="3.80.10.10">
    <property type="entry name" value="Ribonuclease Inhibitor"/>
    <property type="match status" value="2"/>
</dbReference>
<proteinExistence type="predicted"/>
<accession>A0AAW0ECB6</accession>
<organism evidence="1 2">
    <name type="scientific">Favolaschia claudopus</name>
    <dbReference type="NCBI Taxonomy" id="2862362"/>
    <lineage>
        <taxon>Eukaryota</taxon>
        <taxon>Fungi</taxon>
        <taxon>Dikarya</taxon>
        <taxon>Basidiomycota</taxon>
        <taxon>Agaricomycotina</taxon>
        <taxon>Agaricomycetes</taxon>
        <taxon>Agaricomycetidae</taxon>
        <taxon>Agaricales</taxon>
        <taxon>Marasmiineae</taxon>
        <taxon>Mycenaceae</taxon>
        <taxon>Favolaschia</taxon>
    </lineage>
</organism>
<dbReference type="AlphaFoldDB" id="A0AAW0ECB6"/>